<feature type="transmembrane region" description="Helical" evidence="1">
    <location>
        <begin position="125"/>
        <end position="148"/>
    </location>
</feature>
<evidence type="ECO:0000313" key="2">
    <source>
        <dbReference type="EMBL" id="KCZ88155.1"/>
    </source>
</evidence>
<evidence type="ECO:0008006" key="4">
    <source>
        <dbReference type="Google" id="ProtNLM"/>
    </source>
</evidence>
<dbReference type="AlphaFoldDB" id="A0A059FBZ5"/>
<feature type="transmembrane region" description="Helical" evidence="1">
    <location>
        <begin position="225"/>
        <end position="251"/>
    </location>
</feature>
<feature type="transmembrane region" description="Helical" evidence="1">
    <location>
        <begin position="82"/>
        <end position="104"/>
    </location>
</feature>
<organism evidence="2 3">
    <name type="scientific">Hyphomonas jannaschiana VP2</name>
    <dbReference type="NCBI Taxonomy" id="1280952"/>
    <lineage>
        <taxon>Bacteria</taxon>
        <taxon>Pseudomonadati</taxon>
        <taxon>Pseudomonadota</taxon>
        <taxon>Alphaproteobacteria</taxon>
        <taxon>Hyphomonadales</taxon>
        <taxon>Hyphomonadaceae</taxon>
        <taxon>Hyphomonas</taxon>
    </lineage>
</organism>
<dbReference type="PATRIC" id="fig|1280952.3.peg.2249"/>
<accession>A0A059FBZ5</accession>
<proteinExistence type="predicted"/>
<gene>
    <name evidence="2" type="ORF">HJA_11250</name>
</gene>
<name>A0A059FBZ5_9PROT</name>
<feature type="transmembrane region" description="Helical" evidence="1">
    <location>
        <begin position="25"/>
        <end position="45"/>
    </location>
</feature>
<feature type="transmembrane region" description="Helical" evidence="1">
    <location>
        <begin position="168"/>
        <end position="192"/>
    </location>
</feature>
<keyword evidence="1" id="KW-0812">Transmembrane</keyword>
<dbReference type="EMBL" id="ARYJ01000006">
    <property type="protein sequence ID" value="KCZ88155.1"/>
    <property type="molecule type" value="Genomic_DNA"/>
</dbReference>
<dbReference type="eggNOG" id="ENOG5033HYW">
    <property type="taxonomic scope" value="Bacteria"/>
</dbReference>
<evidence type="ECO:0000313" key="3">
    <source>
        <dbReference type="Proteomes" id="UP000024816"/>
    </source>
</evidence>
<dbReference type="RefSeq" id="WP_035582178.1">
    <property type="nucleotide sequence ID" value="NZ_ARYJ01000006.1"/>
</dbReference>
<feature type="transmembrane region" description="Helical" evidence="1">
    <location>
        <begin position="271"/>
        <end position="290"/>
    </location>
</feature>
<protein>
    <recommendedName>
        <fullName evidence="4">Glycerophosphoryl diester phosphodiesterase membrane domain-containing protein</fullName>
    </recommendedName>
</protein>
<keyword evidence="1" id="KW-0472">Membrane</keyword>
<keyword evidence="1" id="KW-1133">Transmembrane helix</keyword>
<keyword evidence="3" id="KW-1185">Reference proteome</keyword>
<dbReference type="OrthoDB" id="7617808at2"/>
<reference evidence="2 3" key="1">
    <citation type="journal article" date="2014" name="Antonie Van Leeuwenhoek">
        <title>Hyphomonas beringensis sp. nov. and Hyphomonas chukchiensis sp. nov., isolated from surface seawater of the Bering Sea and Chukchi Sea.</title>
        <authorList>
            <person name="Li C."/>
            <person name="Lai Q."/>
            <person name="Li G."/>
            <person name="Dong C."/>
            <person name="Wang J."/>
            <person name="Liao Y."/>
            <person name="Shao Z."/>
        </authorList>
    </citation>
    <scope>NUCLEOTIDE SEQUENCE [LARGE SCALE GENOMIC DNA]</scope>
    <source>
        <strain evidence="2 3">VP2</strain>
    </source>
</reference>
<sequence>MASRFTFDGALMFGFRAAHAKSFPWKFALAFAVVSTVLTALFAWLTKDAIFGFMDTVEQLDSVGADDPAQVFSVFFSLFGGLLPWIVLGSLASLVVWAMFMAATQRRYIRDEAFSIRFGPDELRIMAVGVVWYLGVSLMYLLPGLVMLPMFGIVSDFANGDISENEMVAFMLGRMSIVALMFLVMFPVYVFFATRFSPVFAMTVKERRIAFGDAWIVSRGRFWPILGAFLILAIVGGMAVGFAGSIAQMLVTPAFMGSVSRVEDSSELRSLFTPALTIALLLYAFIRYFLSGLLMHFVQGPAAFAARHDPRGSVDDALSVEEFN</sequence>
<dbReference type="STRING" id="1280952.HJA_11250"/>
<dbReference type="Proteomes" id="UP000024816">
    <property type="component" value="Unassembled WGS sequence"/>
</dbReference>
<evidence type="ECO:0000256" key="1">
    <source>
        <dbReference type="SAM" id="Phobius"/>
    </source>
</evidence>
<comment type="caution">
    <text evidence="2">The sequence shown here is derived from an EMBL/GenBank/DDBJ whole genome shotgun (WGS) entry which is preliminary data.</text>
</comment>